<name>D5BNI4_PUNMI</name>
<evidence type="ECO:0000313" key="1">
    <source>
        <dbReference type="EMBL" id="ADE38251.1"/>
    </source>
</evidence>
<dbReference type="HOGENOM" id="CLU_1947034_0_0_5"/>
<gene>
    <name evidence="1" type="ordered locus">SAR116_0008</name>
</gene>
<sequence>MSKPAQDERAPVALKNVLQRLEGGVFMTKCEDGSHHIVATYPYIAVQGDSEDEASEIFIDALIDWFDERDAATGAERAHYDNLRMPIWERVKFKFLVWRDKFKASDHNNDNVERCQHGNYSAWHHQNAH</sequence>
<accession>D5BNI4</accession>
<organism evidence="1 2">
    <name type="scientific">Puniceispirillum marinum (strain IMCC1322)</name>
    <dbReference type="NCBI Taxonomy" id="488538"/>
    <lineage>
        <taxon>Bacteria</taxon>
        <taxon>Pseudomonadati</taxon>
        <taxon>Pseudomonadota</taxon>
        <taxon>Alphaproteobacteria</taxon>
        <taxon>Candidatus Puniceispirillales</taxon>
        <taxon>Candidatus Puniceispirillaceae</taxon>
        <taxon>Candidatus Puniceispirillum</taxon>
    </lineage>
</organism>
<dbReference type="STRING" id="488538.SAR116_0008"/>
<keyword evidence="2" id="KW-1185">Reference proteome</keyword>
<dbReference type="Proteomes" id="UP000007460">
    <property type="component" value="Chromosome"/>
</dbReference>
<dbReference type="RefSeq" id="WP_013044881.1">
    <property type="nucleotide sequence ID" value="NC_014010.1"/>
</dbReference>
<evidence type="ECO:0000313" key="2">
    <source>
        <dbReference type="Proteomes" id="UP000007460"/>
    </source>
</evidence>
<proteinExistence type="predicted"/>
<reference evidence="1 2" key="1">
    <citation type="journal article" date="2010" name="J. Bacteriol.">
        <title>Complete genome sequence of "Candidatus Puniceispirillum marinum" IMCC1322, a representative of the SAR116 clade in the Alphaproteobacteria.</title>
        <authorList>
            <person name="Oh H.M."/>
            <person name="Kwon K.K."/>
            <person name="Kang I."/>
            <person name="Kang S.G."/>
            <person name="Lee J.H."/>
            <person name="Kim S.J."/>
            <person name="Cho J.C."/>
        </authorList>
    </citation>
    <scope>NUCLEOTIDE SEQUENCE [LARGE SCALE GENOMIC DNA]</scope>
    <source>
        <strain evidence="1 2">IMCC1322</strain>
    </source>
</reference>
<dbReference type="KEGG" id="apb:SAR116_0008"/>
<protein>
    <submittedName>
        <fullName evidence="1">Protein export proteins SecD/SecF fusion</fullName>
    </submittedName>
</protein>
<dbReference type="EMBL" id="CP001751">
    <property type="protein sequence ID" value="ADE38251.1"/>
    <property type="molecule type" value="Genomic_DNA"/>
</dbReference>
<dbReference type="AlphaFoldDB" id="D5BNI4"/>